<dbReference type="EMBL" id="AFRT01001433">
    <property type="protein sequence ID" value="ELU40434.1"/>
    <property type="molecule type" value="Genomic_DNA"/>
</dbReference>
<dbReference type="HOGENOM" id="CLU_2741775_0_0_1"/>
<keyword evidence="2" id="KW-1185">Reference proteome</keyword>
<organism evidence="1 2">
    <name type="scientific">Thanatephorus cucumeris (strain AG1-IA)</name>
    <name type="common">Rice sheath blight fungus</name>
    <name type="synonym">Rhizoctonia solani</name>
    <dbReference type="NCBI Taxonomy" id="983506"/>
    <lineage>
        <taxon>Eukaryota</taxon>
        <taxon>Fungi</taxon>
        <taxon>Dikarya</taxon>
        <taxon>Basidiomycota</taxon>
        <taxon>Agaricomycotina</taxon>
        <taxon>Agaricomycetes</taxon>
        <taxon>Cantharellales</taxon>
        <taxon>Ceratobasidiaceae</taxon>
        <taxon>Rhizoctonia</taxon>
        <taxon>Rhizoctonia solani AG-1</taxon>
    </lineage>
</organism>
<dbReference type="Proteomes" id="UP000011668">
    <property type="component" value="Unassembled WGS sequence"/>
</dbReference>
<reference evidence="1 2" key="1">
    <citation type="journal article" date="2013" name="Nat. Commun.">
        <title>The evolution and pathogenic mechanisms of the rice sheath blight pathogen.</title>
        <authorList>
            <person name="Zheng A."/>
            <person name="Lin R."/>
            <person name="Xu L."/>
            <person name="Qin P."/>
            <person name="Tang C."/>
            <person name="Ai P."/>
            <person name="Zhang D."/>
            <person name="Liu Y."/>
            <person name="Sun Z."/>
            <person name="Feng H."/>
            <person name="Wang Y."/>
            <person name="Chen Y."/>
            <person name="Liang X."/>
            <person name="Fu R."/>
            <person name="Li Q."/>
            <person name="Zhang J."/>
            <person name="Yu X."/>
            <person name="Xie Z."/>
            <person name="Ding L."/>
            <person name="Guan P."/>
            <person name="Tang J."/>
            <person name="Liang Y."/>
            <person name="Wang S."/>
            <person name="Deng Q."/>
            <person name="Li S."/>
            <person name="Zhu J."/>
            <person name="Wang L."/>
            <person name="Liu H."/>
            <person name="Li P."/>
        </authorList>
    </citation>
    <scope>NUCLEOTIDE SEQUENCE [LARGE SCALE GENOMIC DNA]</scope>
    <source>
        <strain evidence="2">AG-1 IA</strain>
    </source>
</reference>
<name>L8WVQ4_THACA</name>
<sequence length="71" mass="8116">MFAPNIAPLPYKFRDIFVLGKIVVQTQTANYTYRITAGTVHSVTRKHDAIAANEPASGETVHDRWERIRFQ</sequence>
<proteinExistence type="predicted"/>
<gene>
    <name evidence="1" type="ORF">AG1IA_05538</name>
</gene>
<evidence type="ECO:0000313" key="2">
    <source>
        <dbReference type="Proteomes" id="UP000011668"/>
    </source>
</evidence>
<evidence type="ECO:0000313" key="1">
    <source>
        <dbReference type="EMBL" id="ELU40434.1"/>
    </source>
</evidence>
<accession>L8WVQ4</accession>
<dbReference type="AlphaFoldDB" id="L8WVQ4"/>
<comment type="caution">
    <text evidence="1">The sequence shown here is derived from an EMBL/GenBank/DDBJ whole genome shotgun (WGS) entry which is preliminary data.</text>
</comment>
<protein>
    <submittedName>
        <fullName evidence="1">Uncharacterized protein</fullName>
    </submittedName>
</protein>